<evidence type="ECO:0000256" key="11">
    <source>
        <dbReference type="ARBA" id="ARBA00023136"/>
    </source>
</evidence>
<keyword evidence="15" id="KW-1185">Reference proteome</keyword>
<evidence type="ECO:0000256" key="2">
    <source>
        <dbReference type="ARBA" id="ARBA00004249"/>
    </source>
</evidence>
<evidence type="ECO:0000256" key="13">
    <source>
        <dbReference type="SAM" id="Phobius"/>
    </source>
</evidence>
<dbReference type="Pfam" id="PF02472">
    <property type="entry name" value="ExbD"/>
    <property type="match status" value="1"/>
</dbReference>
<dbReference type="OrthoDB" id="8858387at2"/>
<dbReference type="STRING" id="655015.B1812_00765"/>
<evidence type="ECO:0000256" key="6">
    <source>
        <dbReference type="ARBA" id="ARBA00022475"/>
    </source>
</evidence>
<evidence type="ECO:0000313" key="15">
    <source>
        <dbReference type="Proteomes" id="UP000193978"/>
    </source>
</evidence>
<protein>
    <submittedName>
        <fullName evidence="14">Biopolymer transporter ExbD</fullName>
    </submittedName>
</protein>
<name>A0A1W6MQG4_9HYPH</name>
<keyword evidence="8 12" id="KW-0812">Transmembrane</keyword>
<dbReference type="PANTHER" id="PTHR30558">
    <property type="entry name" value="EXBD MEMBRANE COMPONENT OF PMF-DRIVEN MACROMOLECULE IMPORT SYSTEM"/>
    <property type="match status" value="1"/>
</dbReference>
<evidence type="ECO:0000256" key="3">
    <source>
        <dbReference type="ARBA" id="ARBA00005811"/>
    </source>
</evidence>
<keyword evidence="10 13" id="KW-1133">Transmembrane helix</keyword>
<evidence type="ECO:0000256" key="12">
    <source>
        <dbReference type="RuleBase" id="RU003879"/>
    </source>
</evidence>
<dbReference type="RefSeq" id="WP_085769888.1">
    <property type="nucleotide sequence ID" value="NZ_AP027149.1"/>
</dbReference>
<keyword evidence="11 13" id="KW-0472">Membrane</keyword>
<dbReference type="AlphaFoldDB" id="A0A1W6MQG4"/>
<dbReference type="Gene3D" id="3.30.420.270">
    <property type="match status" value="1"/>
</dbReference>
<comment type="function">
    <text evidence="1">Involved in the TonB-dependent energy-dependent transport of various receptor-bound substrates.</text>
</comment>
<dbReference type="KEGG" id="mbry:B1812_00765"/>
<comment type="subunit">
    <text evidence="4">The accessory proteins ExbB and ExbD seem to form a complex with TonB.</text>
</comment>
<proteinExistence type="inferred from homology"/>
<dbReference type="GO" id="GO:0005886">
    <property type="term" value="C:plasma membrane"/>
    <property type="evidence" value="ECO:0007669"/>
    <property type="project" value="UniProtKB-SubCell"/>
</dbReference>
<accession>A0A1W6MQG4</accession>
<evidence type="ECO:0000256" key="7">
    <source>
        <dbReference type="ARBA" id="ARBA00022519"/>
    </source>
</evidence>
<reference evidence="14 15" key="1">
    <citation type="submission" date="2017-02" db="EMBL/GenBank/DDBJ databases">
        <authorList>
            <person name="Peterson S.W."/>
        </authorList>
    </citation>
    <scope>NUCLEOTIDE SEQUENCE [LARGE SCALE GENOMIC DNA]</scope>
    <source>
        <strain evidence="14 15">S285</strain>
    </source>
</reference>
<evidence type="ECO:0000256" key="4">
    <source>
        <dbReference type="ARBA" id="ARBA00011471"/>
    </source>
</evidence>
<evidence type="ECO:0000256" key="10">
    <source>
        <dbReference type="ARBA" id="ARBA00022989"/>
    </source>
</evidence>
<dbReference type="Proteomes" id="UP000193978">
    <property type="component" value="Chromosome"/>
</dbReference>
<gene>
    <name evidence="14" type="ORF">B1812_00765</name>
</gene>
<keyword evidence="5 12" id="KW-0813">Transport</keyword>
<dbReference type="GO" id="GO:0015031">
    <property type="term" value="P:protein transport"/>
    <property type="evidence" value="ECO:0007669"/>
    <property type="project" value="UniProtKB-KW"/>
</dbReference>
<evidence type="ECO:0000313" key="14">
    <source>
        <dbReference type="EMBL" id="ARN79841.1"/>
    </source>
</evidence>
<evidence type="ECO:0000256" key="1">
    <source>
        <dbReference type="ARBA" id="ARBA00003540"/>
    </source>
</evidence>
<dbReference type="EMBL" id="CP019948">
    <property type="protein sequence ID" value="ARN79841.1"/>
    <property type="molecule type" value="Genomic_DNA"/>
</dbReference>
<dbReference type="InterPro" id="IPR003400">
    <property type="entry name" value="ExbD"/>
</dbReference>
<sequence length="127" mass="14210">MDDKPFETINVIPFVDIMLVLLAIVLTTASFISTGRIPVSLPQVAKIEVEKRKDQIIELPANGDIYFEGRPIAKEALEEKLRDSPPETSILIRADRSIRFQSFVDIADMLKRLKISKVGIQTEGASK</sequence>
<feature type="transmembrane region" description="Helical" evidence="13">
    <location>
        <begin position="12"/>
        <end position="32"/>
    </location>
</feature>
<organism evidence="14 15">
    <name type="scientific">Methylocystis bryophila</name>
    <dbReference type="NCBI Taxonomy" id="655015"/>
    <lineage>
        <taxon>Bacteria</taxon>
        <taxon>Pseudomonadati</taxon>
        <taxon>Pseudomonadota</taxon>
        <taxon>Alphaproteobacteria</taxon>
        <taxon>Hyphomicrobiales</taxon>
        <taxon>Methylocystaceae</taxon>
        <taxon>Methylocystis</taxon>
    </lineage>
</organism>
<keyword evidence="6" id="KW-1003">Cell membrane</keyword>
<dbReference type="PANTHER" id="PTHR30558:SF12">
    <property type="entry name" value="BIOPOLYMER TRANSPORT PROTEIN EXBD"/>
    <property type="match status" value="1"/>
</dbReference>
<evidence type="ECO:0000256" key="5">
    <source>
        <dbReference type="ARBA" id="ARBA00022448"/>
    </source>
</evidence>
<comment type="subcellular location">
    <subcellularLocation>
        <location evidence="2">Cell inner membrane</location>
        <topology evidence="2">Single-pass type II membrane protein</topology>
    </subcellularLocation>
    <subcellularLocation>
        <location evidence="12">Cell membrane</location>
        <topology evidence="12">Single-pass type II membrane protein</topology>
    </subcellularLocation>
</comment>
<comment type="similarity">
    <text evidence="3 12">Belongs to the ExbD/TolR family.</text>
</comment>
<keyword evidence="7" id="KW-0997">Cell inner membrane</keyword>
<evidence type="ECO:0000256" key="8">
    <source>
        <dbReference type="ARBA" id="ARBA00022692"/>
    </source>
</evidence>
<dbReference type="GO" id="GO:0022857">
    <property type="term" value="F:transmembrane transporter activity"/>
    <property type="evidence" value="ECO:0007669"/>
    <property type="project" value="InterPro"/>
</dbReference>
<keyword evidence="9 12" id="KW-0653">Protein transport</keyword>
<evidence type="ECO:0000256" key="9">
    <source>
        <dbReference type="ARBA" id="ARBA00022927"/>
    </source>
</evidence>